<name>A0A919G6J8_9ACTN</name>
<accession>A0A919G6J8</accession>
<protein>
    <submittedName>
        <fullName evidence="2">Uncharacterized protein</fullName>
    </submittedName>
</protein>
<dbReference type="AlphaFoldDB" id="A0A919G6J8"/>
<proteinExistence type="predicted"/>
<dbReference type="Proteomes" id="UP000617734">
    <property type="component" value="Unassembled WGS sequence"/>
</dbReference>
<sequence length="204" mass="21394">MSNTWAQRGRTRRGLLSRLGGRLPSYPLGSPGGRPRHGAAANAGPVRGRATAVHAAVPVADPWHEVTLDTMLKETLVLLAEAVERKDHALTRSGHYAAGEAVVVDARHAVGELLALVEEHGWPTLARVGRDGCDAALVIAYHARTDEKRRMLPALARAAATGGVPESHLIDLSVLITLASGAPLYDPTGPDLGTGRLDAAGVAR</sequence>
<evidence type="ECO:0000256" key="1">
    <source>
        <dbReference type="SAM" id="MobiDB-lite"/>
    </source>
</evidence>
<evidence type="ECO:0000313" key="2">
    <source>
        <dbReference type="EMBL" id="GHH78935.1"/>
    </source>
</evidence>
<keyword evidence="3" id="KW-1185">Reference proteome</keyword>
<comment type="caution">
    <text evidence="2">The sequence shown here is derived from an EMBL/GenBank/DDBJ whole genome shotgun (WGS) entry which is preliminary data.</text>
</comment>
<organism evidence="2 3">
    <name type="scientific">Kitasatospora indigofera</name>
    <dbReference type="NCBI Taxonomy" id="67307"/>
    <lineage>
        <taxon>Bacteria</taxon>
        <taxon>Bacillati</taxon>
        <taxon>Actinomycetota</taxon>
        <taxon>Actinomycetes</taxon>
        <taxon>Kitasatosporales</taxon>
        <taxon>Streptomycetaceae</taxon>
        <taxon>Kitasatospora</taxon>
    </lineage>
</organism>
<evidence type="ECO:0000313" key="3">
    <source>
        <dbReference type="Proteomes" id="UP000617734"/>
    </source>
</evidence>
<reference evidence="2" key="1">
    <citation type="journal article" date="2014" name="Int. J. Syst. Evol. Microbiol.">
        <title>Complete genome sequence of Corynebacterium casei LMG S-19264T (=DSM 44701T), isolated from a smear-ripened cheese.</title>
        <authorList>
            <consortium name="US DOE Joint Genome Institute (JGI-PGF)"/>
            <person name="Walter F."/>
            <person name="Albersmeier A."/>
            <person name="Kalinowski J."/>
            <person name="Ruckert C."/>
        </authorList>
    </citation>
    <scope>NUCLEOTIDE SEQUENCE</scope>
    <source>
        <strain evidence="2">JCM 4646</strain>
    </source>
</reference>
<feature type="region of interest" description="Disordered" evidence="1">
    <location>
        <begin position="1"/>
        <end position="46"/>
    </location>
</feature>
<dbReference type="EMBL" id="BNBO01000040">
    <property type="protein sequence ID" value="GHH78935.1"/>
    <property type="molecule type" value="Genomic_DNA"/>
</dbReference>
<reference evidence="2" key="2">
    <citation type="submission" date="2020-09" db="EMBL/GenBank/DDBJ databases">
        <authorList>
            <person name="Sun Q."/>
            <person name="Ohkuma M."/>
        </authorList>
    </citation>
    <scope>NUCLEOTIDE SEQUENCE</scope>
    <source>
        <strain evidence="2">JCM 4646</strain>
    </source>
</reference>
<gene>
    <name evidence="2" type="ORF">GCM10018781_55760</name>
</gene>